<evidence type="ECO:0000256" key="14">
    <source>
        <dbReference type="PIRSR" id="PIRSR000808-3"/>
    </source>
</evidence>
<dbReference type="SUPFAM" id="SSF54197">
    <property type="entry name" value="HIT-like"/>
    <property type="match status" value="2"/>
</dbReference>
<gene>
    <name evidence="19" type="primary">galT</name>
    <name evidence="19" type="ORF">JQS43_04595</name>
</gene>
<dbReference type="EC" id="2.7.7.12" evidence="4 12"/>
<feature type="binding site" evidence="14">
    <location>
        <position position="145"/>
    </location>
    <ligand>
        <name>Zn(2+)</name>
        <dbReference type="ChEBI" id="CHEBI:29105"/>
    </ligand>
</feature>
<keyword evidence="6 15" id="KW-0808">Transferase</keyword>
<keyword evidence="10 15" id="KW-0299">Galactose metabolism</keyword>
<evidence type="ECO:0000256" key="12">
    <source>
        <dbReference type="NCBIfam" id="TIGR00209"/>
    </source>
</evidence>
<keyword evidence="8 14" id="KW-0479">Metal-binding</keyword>
<reference evidence="19" key="1">
    <citation type="submission" date="2021-02" db="EMBL/GenBank/DDBJ databases">
        <title>Natrosporangium hydrolyticum gen. nov., sp. nov, a haloalkaliphilic actinobacterium from a soda solonchak soil.</title>
        <authorList>
            <person name="Sorokin D.Y."/>
            <person name="Khijniak T.V."/>
            <person name="Zakharycheva A.P."/>
            <person name="Boueva O.V."/>
            <person name="Ariskina E.V."/>
            <person name="Hahnke R.L."/>
            <person name="Bunk B."/>
            <person name="Sproer C."/>
            <person name="Schumann P."/>
            <person name="Evtushenko L.I."/>
            <person name="Kublanov I.V."/>
        </authorList>
    </citation>
    <scope>NUCLEOTIDE SEQUENCE</scope>
    <source>
        <strain evidence="19">DSM 106523</strain>
    </source>
</reference>
<evidence type="ECO:0000256" key="2">
    <source>
        <dbReference type="ARBA" id="ARBA00004947"/>
    </source>
</evidence>
<evidence type="ECO:0000256" key="5">
    <source>
        <dbReference type="ARBA" id="ARBA00016340"/>
    </source>
</evidence>
<evidence type="ECO:0000256" key="1">
    <source>
        <dbReference type="ARBA" id="ARBA00001107"/>
    </source>
</evidence>
<dbReference type="PROSITE" id="PS00117">
    <property type="entry name" value="GAL_P_UDP_TRANSF_I"/>
    <property type="match status" value="1"/>
</dbReference>
<feature type="domain" description="Galactose-1-phosphate uridyl transferase C-terminal" evidence="18">
    <location>
        <begin position="225"/>
        <end position="370"/>
    </location>
</feature>
<sequence>MAPHPDHRRPHRTAVTLADGRELYYYDDADSPLPAGRDRADARTLPPPPPASQLRYDPLLAEWVAVAAHRQSRTFLPPADQCPLCPSSAERRSEIPAADYQVAVFENRFPAFSGRLSDPGPAPTPYSPVAAGAGRCEVVCFTAEHDTSFAALTPRRVETVLAALADRTAALSADPAVAQVFCFENRGVEIGVTLHHPHGQIYAYPVLPPRAERMLDTARRHAEQTGGRNLYADVLAAERAAGVRVVAENPHWVAYVPAAARWPYEVHLAPTRQVPDLPALTEPELAALAPLYLDLLRRFDNLFDGAPAPYIAAWHQAPVHQDRQLGYLHLQVFTIRRAPGKLKYLAGSESAMGMFINDIAPEDAAAALRAATGVTNPDQR</sequence>
<dbReference type="Pfam" id="PF01087">
    <property type="entry name" value="GalP_UDP_transf"/>
    <property type="match status" value="1"/>
</dbReference>
<feature type="binding site" evidence="14">
    <location>
        <position position="82"/>
    </location>
    <ligand>
        <name>Zn(2+)</name>
        <dbReference type="ChEBI" id="CHEBI:29105"/>
    </ligand>
</feature>
<comment type="cofactor">
    <cofactor evidence="14">
        <name>Zn(2+)</name>
        <dbReference type="ChEBI" id="CHEBI:29105"/>
    </cofactor>
    <text evidence="14">Binds 1 zinc ion per subunit.</text>
</comment>
<dbReference type="NCBIfam" id="TIGR00209">
    <property type="entry name" value="galT_1"/>
    <property type="match status" value="1"/>
</dbReference>
<name>A0A895YSV0_9ACTN</name>
<organism evidence="19 20">
    <name type="scientific">Natronosporangium hydrolyticum</name>
    <dbReference type="NCBI Taxonomy" id="2811111"/>
    <lineage>
        <taxon>Bacteria</taxon>
        <taxon>Bacillati</taxon>
        <taxon>Actinomycetota</taxon>
        <taxon>Actinomycetes</taxon>
        <taxon>Micromonosporales</taxon>
        <taxon>Micromonosporaceae</taxon>
        <taxon>Natronosporangium</taxon>
    </lineage>
</organism>
<dbReference type="InterPro" id="IPR005850">
    <property type="entry name" value="GalP_Utransf_C"/>
</dbReference>
<accession>A0A895YSV0</accession>
<dbReference type="KEGG" id="nhy:JQS43_04595"/>
<evidence type="ECO:0000256" key="16">
    <source>
        <dbReference type="SAM" id="MobiDB-lite"/>
    </source>
</evidence>
<dbReference type="PANTHER" id="PTHR11943">
    <property type="entry name" value="GALACTOSE-1-PHOSPHATE URIDYLYLTRANSFERASE"/>
    <property type="match status" value="1"/>
</dbReference>
<dbReference type="GO" id="GO:0008270">
    <property type="term" value="F:zinc ion binding"/>
    <property type="evidence" value="ECO:0007669"/>
    <property type="project" value="InterPro"/>
</dbReference>
<dbReference type="InterPro" id="IPR019779">
    <property type="entry name" value="GalP_UDPtransf1_His-AS"/>
</dbReference>
<dbReference type="InterPro" id="IPR001937">
    <property type="entry name" value="GalP_UDPtransf1"/>
</dbReference>
<evidence type="ECO:0000256" key="13">
    <source>
        <dbReference type="PIRSR" id="PIRSR000808-1"/>
    </source>
</evidence>
<keyword evidence="7 15" id="KW-0548">Nucleotidyltransferase</keyword>
<protein>
    <recommendedName>
        <fullName evidence="5 12">Galactose-1-phosphate uridylyltransferase</fullName>
        <ecNumber evidence="4 12">2.7.7.12</ecNumber>
    </recommendedName>
</protein>
<evidence type="ECO:0000256" key="7">
    <source>
        <dbReference type="ARBA" id="ARBA00022695"/>
    </source>
</evidence>
<feature type="active site" description="Tele-UMP-histidine intermediate" evidence="13">
    <location>
        <position position="198"/>
    </location>
</feature>
<dbReference type="EMBL" id="CP070499">
    <property type="protein sequence ID" value="QSB17108.1"/>
    <property type="molecule type" value="Genomic_DNA"/>
</dbReference>
<evidence type="ECO:0000256" key="6">
    <source>
        <dbReference type="ARBA" id="ARBA00022679"/>
    </source>
</evidence>
<dbReference type="InterPro" id="IPR005849">
    <property type="entry name" value="GalP_Utransf_N"/>
</dbReference>
<evidence type="ECO:0000256" key="11">
    <source>
        <dbReference type="ARBA" id="ARBA00023277"/>
    </source>
</evidence>
<evidence type="ECO:0000256" key="15">
    <source>
        <dbReference type="RuleBase" id="RU000506"/>
    </source>
</evidence>
<dbReference type="GO" id="GO:0005737">
    <property type="term" value="C:cytoplasm"/>
    <property type="evidence" value="ECO:0007669"/>
    <property type="project" value="TreeGrafter"/>
</dbReference>
<dbReference type="InterPro" id="IPR036265">
    <property type="entry name" value="HIT-like_sf"/>
</dbReference>
<feature type="binding site" evidence="14">
    <location>
        <position position="85"/>
    </location>
    <ligand>
        <name>Zn(2+)</name>
        <dbReference type="ChEBI" id="CHEBI:29105"/>
    </ligand>
</feature>
<evidence type="ECO:0000256" key="9">
    <source>
        <dbReference type="ARBA" id="ARBA00022833"/>
    </source>
</evidence>
<dbReference type="GO" id="GO:0008108">
    <property type="term" value="F:UDP-glucose:hexose-1-phosphate uridylyltransferase activity"/>
    <property type="evidence" value="ECO:0007669"/>
    <property type="project" value="UniProtKB-UniRule"/>
</dbReference>
<comment type="pathway">
    <text evidence="2 15">Carbohydrate metabolism; galactose metabolism.</text>
</comment>
<dbReference type="PANTHER" id="PTHR11943:SF1">
    <property type="entry name" value="GALACTOSE-1-PHOSPHATE URIDYLYLTRANSFERASE"/>
    <property type="match status" value="1"/>
</dbReference>
<dbReference type="AlphaFoldDB" id="A0A895YSV0"/>
<dbReference type="Proteomes" id="UP000662857">
    <property type="component" value="Chromosome"/>
</dbReference>
<evidence type="ECO:0000256" key="4">
    <source>
        <dbReference type="ARBA" id="ARBA00012384"/>
    </source>
</evidence>
<feature type="region of interest" description="Disordered" evidence="16">
    <location>
        <begin position="28"/>
        <end position="52"/>
    </location>
</feature>
<evidence type="ECO:0000256" key="10">
    <source>
        <dbReference type="ARBA" id="ARBA00023144"/>
    </source>
</evidence>
<evidence type="ECO:0000256" key="3">
    <source>
        <dbReference type="ARBA" id="ARBA00010951"/>
    </source>
</evidence>
<evidence type="ECO:0000259" key="18">
    <source>
        <dbReference type="Pfam" id="PF02744"/>
    </source>
</evidence>
<dbReference type="Pfam" id="PF02744">
    <property type="entry name" value="GalP_UDP_tr_C"/>
    <property type="match status" value="1"/>
</dbReference>
<keyword evidence="9 14" id="KW-0862">Zinc</keyword>
<evidence type="ECO:0000256" key="8">
    <source>
        <dbReference type="ARBA" id="ARBA00022723"/>
    </source>
</evidence>
<dbReference type="GO" id="GO:0033499">
    <property type="term" value="P:galactose catabolic process via UDP-galactose, Leloir pathway"/>
    <property type="evidence" value="ECO:0007669"/>
    <property type="project" value="TreeGrafter"/>
</dbReference>
<feature type="domain" description="Galactose-1-phosphate uridyl transferase N-terminal" evidence="17">
    <location>
        <begin position="52"/>
        <end position="208"/>
    </location>
</feature>
<comment type="similarity">
    <text evidence="3 15">Belongs to the galactose-1-phosphate uridylyltransferase type 1 family.</text>
</comment>
<evidence type="ECO:0000259" key="17">
    <source>
        <dbReference type="Pfam" id="PF01087"/>
    </source>
</evidence>
<proteinExistence type="inferred from homology"/>
<comment type="catalytic activity">
    <reaction evidence="1 15">
        <text>alpha-D-galactose 1-phosphate + UDP-alpha-D-glucose = alpha-D-glucose 1-phosphate + UDP-alpha-D-galactose</text>
        <dbReference type="Rhea" id="RHEA:13989"/>
        <dbReference type="ChEBI" id="CHEBI:58336"/>
        <dbReference type="ChEBI" id="CHEBI:58601"/>
        <dbReference type="ChEBI" id="CHEBI:58885"/>
        <dbReference type="ChEBI" id="CHEBI:66914"/>
        <dbReference type="EC" id="2.7.7.12"/>
    </reaction>
</comment>
<dbReference type="Gene3D" id="3.30.428.10">
    <property type="entry name" value="HIT-like"/>
    <property type="match status" value="2"/>
</dbReference>
<keyword evidence="20" id="KW-1185">Reference proteome</keyword>
<dbReference type="UniPathway" id="UPA00214"/>
<evidence type="ECO:0000313" key="20">
    <source>
        <dbReference type="Proteomes" id="UP000662857"/>
    </source>
</evidence>
<keyword evidence="11 15" id="KW-0119">Carbohydrate metabolism</keyword>
<feature type="binding site" evidence="14">
    <location>
        <position position="196"/>
    </location>
    <ligand>
        <name>Zn(2+)</name>
        <dbReference type="ChEBI" id="CHEBI:29105"/>
    </ligand>
</feature>
<dbReference type="PIRSF" id="PIRSF000808">
    <property type="entry name" value="GalT"/>
    <property type="match status" value="1"/>
</dbReference>
<evidence type="ECO:0000313" key="19">
    <source>
        <dbReference type="EMBL" id="QSB17108.1"/>
    </source>
</evidence>